<dbReference type="InParanoid" id="A0A165E3R2"/>
<accession>A0A165E3R2</accession>
<evidence type="ECO:0000313" key="1">
    <source>
        <dbReference type="EMBL" id="KZV86003.1"/>
    </source>
</evidence>
<evidence type="ECO:0000313" key="2">
    <source>
        <dbReference type="Proteomes" id="UP000077266"/>
    </source>
</evidence>
<name>A0A165E3R2_EXIGL</name>
<proteinExistence type="predicted"/>
<reference evidence="1 2" key="1">
    <citation type="journal article" date="2016" name="Mol. Biol. Evol.">
        <title>Comparative Genomics of Early-Diverging Mushroom-Forming Fungi Provides Insights into the Origins of Lignocellulose Decay Capabilities.</title>
        <authorList>
            <person name="Nagy L.G."/>
            <person name="Riley R."/>
            <person name="Tritt A."/>
            <person name="Adam C."/>
            <person name="Daum C."/>
            <person name="Floudas D."/>
            <person name="Sun H."/>
            <person name="Yadav J.S."/>
            <person name="Pangilinan J."/>
            <person name="Larsson K.H."/>
            <person name="Matsuura K."/>
            <person name="Barry K."/>
            <person name="Labutti K."/>
            <person name="Kuo R."/>
            <person name="Ohm R.A."/>
            <person name="Bhattacharya S.S."/>
            <person name="Shirouzu T."/>
            <person name="Yoshinaga Y."/>
            <person name="Martin F.M."/>
            <person name="Grigoriev I.V."/>
            <person name="Hibbett D.S."/>
        </authorList>
    </citation>
    <scope>NUCLEOTIDE SEQUENCE [LARGE SCALE GENOMIC DNA]</scope>
    <source>
        <strain evidence="1 2">HHB12029</strain>
    </source>
</reference>
<keyword evidence="2" id="KW-1185">Reference proteome</keyword>
<protein>
    <submittedName>
        <fullName evidence="1">Uncharacterized protein</fullName>
    </submittedName>
</protein>
<dbReference type="AlphaFoldDB" id="A0A165E3R2"/>
<sequence>MECEKNKSLATAAAARLALGLVRWFWDFARDLLRRYTLLRRSLLSRLTAGTVLQSVWISTRPGQSKEKYSPRGV</sequence>
<organism evidence="1 2">
    <name type="scientific">Exidia glandulosa HHB12029</name>
    <dbReference type="NCBI Taxonomy" id="1314781"/>
    <lineage>
        <taxon>Eukaryota</taxon>
        <taxon>Fungi</taxon>
        <taxon>Dikarya</taxon>
        <taxon>Basidiomycota</taxon>
        <taxon>Agaricomycotina</taxon>
        <taxon>Agaricomycetes</taxon>
        <taxon>Auriculariales</taxon>
        <taxon>Exidiaceae</taxon>
        <taxon>Exidia</taxon>
    </lineage>
</organism>
<dbReference type="EMBL" id="KV426169">
    <property type="protein sequence ID" value="KZV86003.1"/>
    <property type="molecule type" value="Genomic_DNA"/>
</dbReference>
<gene>
    <name evidence="1" type="ORF">EXIGLDRAFT_232662</name>
</gene>
<dbReference type="Proteomes" id="UP000077266">
    <property type="component" value="Unassembled WGS sequence"/>
</dbReference>